<dbReference type="Gene3D" id="1.20.120.1080">
    <property type="match status" value="1"/>
</dbReference>
<evidence type="ECO:0000256" key="1">
    <source>
        <dbReference type="ARBA" id="ARBA00022801"/>
    </source>
</evidence>
<dbReference type="SUPFAM" id="SSF68906">
    <property type="entry name" value="SAP domain"/>
    <property type="match status" value="1"/>
</dbReference>
<dbReference type="PROSITE" id="PS51194">
    <property type="entry name" value="HELICASE_CTER"/>
    <property type="match status" value="1"/>
</dbReference>
<dbReference type="SMART" id="SM00513">
    <property type="entry name" value="SAP"/>
    <property type="match status" value="1"/>
</dbReference>
<name>A0A7S4VMD0_9DINO</name>
<gene>
    <name evidence="6" type="ORF">AMON00008_LOCUS46832</name>
</gene>
<dbReference type="Pfam" id="PF02037">
    <property type="entry name" value="SAP"/>
    <property type="match status" value="1"/>
</dbReference>
<dbReference type="Pfam" id="PF00271">
    <property type="entry name" value="Helicase_C"/>
    <property type="match status" value="1"/>
</dbReference>
<feature type="domain" description="SAP" evidence="3">
    <location>
        <begin position="1494"/>
        <end position="1528"/>
    </location>
</feature>
<evidence type="ECO:0000259" key="4">
    <source>
        <dbReference type="PROSITE" id="PS51192"/>
    </source>
</evidence>
<dbReference type="SUPFAM" id="SSF52540">
    <property type="entry name" value="P-loop containing nucleoside triphosphate hydrolases"/>
    <property type="match status" value="1"/>
</dbReference>
<reference evidence="6" key="1">
    <citation type="submission" date="2021-01" db="EMBL/GenBank/DDBJ databases">
        <authorList>
            <person name="Corre E."/>
            <person name="Pelletier E."/>
            <person name="Niang G."/>
            <person name="Scheremetjew M."/>
            <person name="Finn R."/>
            <person name="Kale V."/>
            <person name="Holt S."/>
            <person name="Cochrane G."/>
            <person name="Meng A."/>
            <person name="Brown T."/>
            <person name="Cohen L."/>
        </authorList>
    </citation>
    <scope>NUCLEOTIDE SEQUENCE</scope>
    <source>
        <strain evidence="6">CCMP3105</strain>
    </source>
</reference>
<evidence type="ECO:0008006" key="7">
    <source>
        <dbReference type="Google" id="ProtNLM"/>
    </source>
</evidence>
<dbReference type="CDD" id="cd18791">
    <property type="entry name" value="SF2_C_RHA"/>
    <property type="match status" value="1"/>
</dbReference>
<dbReference type="InterPro" id="IPR001650">
    <property type="entry name" value="Helicase_C-like"/>
</dbReference>
<dbReference type="GO" id="GO:0016787">
    <property type="term" value="F:hydrolase activity"/>
    <property type="evidence" value="ECO:0007669"/>
    <property type="project" value="UniProtKB-KW"/>
</dbReference>
<sequence length="1544" mass="172608">MFHDCGRCLRAQCAHAGCETGLAFVAARRYQAVELPLLQAQLSSRSSPGRQVQQTPSQLAQHVSGVGAAILAARLAHRRRRGDKALRRDAPTTSPDIAADELKRALREMEREVPALKRFLSEDVALGVDFASMSPKCDDGQPIPVNSPVSILNDWKHIGIIRQMAFTMRKMPDGRCLILCTCNVDAGVSCGLGLSTAPKRAKQCAASQIIDRLRTVKDASKEFAVAGKEYAGAQMAAETLEALGEKHLRNIMMTVLQPCGTTYKVFIQAEFQGRRLFGLSRLYGTLEEAVSFAGEMFYFQLRATLRIPKDELHEPEAWAEVLNYEATRQTLELGKLGKDDVQAQLAECVLSGEDGEKLNAALEAAVKRQEARLVSIAEEGMSQEGEAHTGVVARRCWEVTKPEDEEWRRDEIKGKLPAEKIRADISKALEYNKVVVVSGGTGSGKSTQLPQFLLDDFREWKLEWPEGEPQGGPDLTVDGLVEVEYEDVWYTCTIREVAEDKSTITVKYHDGGDVEGDVEVESRVRRARPFWAQEVPRIVVTQPRRIAAVTLAQRVAWERFGEVGGEIGHAIRGDTIFPASETGTVEFCTVGTLLRRLISDPLLTSYNVVVLDEVHERDLFTDFLLVLLKELLVKRPDLRLVLMSATLDVQTFVNYMPGCQVVEVPTGTRYPVEEVHLDDPFFDGFPLSRTLLSQEAEARENSGATMGGSGAHEFALSAADTDSESERDDLVERVQMIIEADDEGAAKWEKYCVDVLGGSQDPAAHAADALRSFLSQVDDEEDKQPPSAVLSEQIQQVASFSDQVREAWIEYCNNREGNEPAQEWESSELLAFLEAQGIRPWKVELASWEVTSSLPWWGGDTNDKTFLELTGDLIEKVAPDMLEVTTDDEFGVGSILCFLPGWGEIKSLAERLEASAAAESLWVLRLHSMVGKDEQRQVFETAPPGRVKVILATNIAESSVTINDVRVVIDSGLHREVTYDPKGRMSSMETVWICQSNAVQRKGRAGRVRAGRVFRLYSREQFESVPWRPAPEIQRCNLSQTCLQTIALGRDPREFLARAPDPPRVANLESAMAELAGMGAIQDGVPPTMLPVGQVLSRLPLEPLLGRAMVLGTLFGIPQTTAALLTVSAGQSPFLNDPERRREIKEKRLEYCSWSDTIGSLRALVEFEQVYKLRGEYDARQWADHYCLSFQRLMGFSRIRFQLLQDVQRSGILDAAATDGMNPDEWVQEEEEDDGEGSAFWEDSSAGAIFQASEMTSGLKTREWLEELQSSHPEVQDERLLIGILVFAFPTNLAVRKLRHQKLHMTSTGSKAIIDQRSVNSQIDQGSGDMLNQNLSWLPEQSWWLYGDLRMYYGQKCLTETTYASNWNLALFGGLREQEKDSLELNGRIGLELNGWIGIRGASEEINTLLRRLRQEIRQSLTWVSIASSWDRVAIAAVGRSKTLLRILGRALVGERPDEADLRRMREWRLPEFEEGSATLQADEETRDEVESRLRSKTVAELRVLLREMGAKVSGRKMELVQRCTDYLMYGEEQPDDVFEGFEE</sequence>
<evidence type="ECO:0000256" key="2">
    <source>
        <dbReference type="ARBA" id="ARBA00022806"/>
    </source>
</evidence>
<keyword evidence="2" id="KW-0547">Nucleotide-binding</keyword>
<accession>A0A7S4VMD0</accession>
<feature type="domain" description="Helicase C-terminal" evidence="5">
    <location>
        <begin position="876"/>
        <end position="1049"/>
    </location>
</feature>
<evidence type="ECO:0000313" key="6">
    <source>
        <dbReference type="EMBL" id="CAE4638421.1"/>
    </source>
</evidence>
<dbReference type="InterPro" id="IPR014001">
    <property type="entry name" value="Helicase_ATP-bd"/>
</dbReference>
<organism evidence="6">
    <name type="scientific">Alexandrium monilatum</name>
    <dbReference type="NCBI Taxonomy" id="311494"/>
    <lineage>
        <taxon>Eukaryota</taxon>
        <taxon>Sar</taxon>
        <taxon>Alveolata</taxon>
        <taxon>Dinophyceae</taxon>
        <taxon>Gonyaulacales</taxon>
        <taxon>Pyrocystaceae</taxon>
        <taxon>Alexandrium</taxon>
    </lineage>
</organism>
<dbReference type="SMART" id="SM00487">
    <property type="entry name" value="DEXDc"/>
    <property type="match status" value="1"/>
</dbReference>
<proteinExistence type="predicted"/>
<dbReference type="PROSITE" id="PS50800">
    <property type="entry name" value="SAP"/>
    <property type="match status" value="1"/>
</dbReference>
<dbReference type="Gene3D" id="1.10.720.30">
    <property type="entry name" value="SAP domain"/>
    <property type="match status" value="1"/>
</dbReference>
<feature type="domain" description="Helicase ATP-binding" evidence="4">
    <location>
        <begin position="426"/>
        <end position="665"/>
    </location>
</feature>
<dbReference type="GO" id="GO:0005524">
    <property type="term" value="F:ATP binding"/>
    <property type="evidence" value="ECO:0007669"/>
    <property type="project" value="UniProtKB-KW"/>
</dbReference>
<dbReference type="PANTHER" id="PTHR18934">
    <property type="entry name" value="ATP-DEPENDENT RNA HELICASE"/>
    <property type="match status" value="1"/>
</dbReference>
<dbReference type="InterPro" id="IPR027417">
    <property type="entry name" value="P-loop_NTPase"/>
</dbReference>
<dbReference type="InterPro" id="IPR007502">
    <property type="entry name" value="Helicase-assoc_dom"/>
</dbReference>
<dbReference type="GO" id="GO:0004386">
    <property type="term" value="F:helicase activity"/>
    <property type="evidence" value="ECO:0007669"/>
    <property type="project" value="UniProtKB-KW"/>
</dbReference>
<keyword evidence="2" id="KW-0347">Helicase</keyword>
<dbReference type="PROSITE" id="PS51192">
    <property type="entry name" value="HELICASE_ATP_BIND_1"/>
    <property type="match status" value="1"/>
</dbReference>
<keyword evidence="2" id="KW-0067">ATP-binding</keyword>
<keyword evidence="1" id="KW-0378">Hydrolase</keyword>
<evidence type="ECO:0000259" key="5">
    <source>
        <dbReference type="PROSITE" id="PS51194"/>
    </source>
</evidence>
<dbReference type="InterPro" id="IPR003034">
    <property type="entry name" value="SAP_dom"/>
</dbReference>
<evidence type="ECO:0000259" key="3">
    <source>
        <dbReference type="PROSITE" id="PS50800"/>
    </source>
</evidence>
<dbReference type="InterPro" id="IPR036361">
    <property type="entry name" value="SAP_dom_sf"/>
</dbReference>
<dbReference type="CDD" id="cd17917">
    <property type="entry name" value="DEXHc_RHA-like"/>
    <property type="match status" value="1"/>
</dbReference>
<dbReference type="EMBL" id="HBNR01066297">
    <property type="protein sequence ID" value="CAE4638421.1"/>
    <property type="molecule type" value="Transcribed_RNA"/>
</dbReference>
<dbReference type="PANTHER" id="PTHR18934:SF119">
    <property type="entry name" value="ATP-DEPENDENT RNA HELICASE A"/>
    <property type="match status" value="1"/>
</dbReference>
<protein>
    <recommendedName>
        <fullName evidence="7">RNA helicase</fullName>
    </recommendedName>
</protein>
<dbReference type="SMART" id="SM00847">
    <property type="entry name" value="HA2"/>
    <property type="match status" value="1"/>
</dbReference>
<dbReference type="Gene3D" id="3.40.50.300">
    <property type="entry name" value="P-loop containing nucleotide triphosphate hydrolases"/>
    <property type="match status" value="2"/>
</dbReference>
<dbReference type="GO" id="GO:0003723">
    <property type="term" value="F:RNA binding"/>
    <property type="evidence" value="ECO:0007669"/>
    <property type="project" value="TreeGrafter"/>
</dbReference>
<dbReference type="SMART" id="SM00490">
    <property type="entry name" value="HELICc"/>
    <property type="match status" value="1"/>
</dbReference>